<dbReference type="InterPro" id="IPR000904">
    <property type="entry name" value="Sec7_dom"/>
</dbReference>
<dbReference type="Pfam" id="PF01369">
    <property type="entry name" value="Sec7"/>
    <property type="match status" value="1"/>
</dbReference>
<gene>
    <name evidence="2" type="ORF">KIPB_004153</name>
</gene>
<organism evidence="2 3">
    <name type="scientific">Kipferlia bialata</name>
    <dbReference type="NCBI Taxonomy" id="797122"/>
    <lineage>
        <taxon>Eukaryota</taxon>
        <taxon>Metamonada</taxon>
        <taxon>Carpediemonas-like organisms</taxon>
        <taxon>Kipferlia</taxon>
    </lineage>
</organism>
<accession>A0A9K3CUZ9</accession>
<evidence type="ECO:0000313" key="3">
    <source>
        <dbReference type="Proteomes" id="UP000265618"/>
    </source>
</evidence>
<dbReference type="OrthoDB" id="430364at2759"/>
<dbReference type="EMBL" id="BDIP01000862">
    <property type="protein sequence ID" value="GIQ82925.1"/>
    <property type="molecule type" value="Genomic_DNA"/>
</dbReference>
<reference evidence="2 3" key="1">
    <citation type="journal article" date="2018" name="PLoS ONE">
        <title>The draft genome of Kipferlia bialata reveals reductive genome evolution in fornicate parasites.</title>
        <authorList>
            <person name="Tanifuji G."/>
            <person name="Takabayashi S."/>
            <person name="Kume K."/>
            <person name="Takagi M."/>
            <person name="Nakayama T."/>
            <person name="Kamikawa R."/>
            <person name="Inagaki Y."/>
            <person name="Hashimoto T."/>
        </authorList>
    </citation>
    <scope>NUCLEOTIDE SEQUENCE [LARGE SCALE GENOMIC DNA]</scope>
    <source>
        <strain evidence="2">NY0173</strain>
    </source>
</reference>
<dbReference type="GO" id="GO:0032012">
    <property type="term" value="P:regulation of ARF protein signal transduction"/>
    <property type="evidence" value="ECO:0007669"/>
    <property type="project" value="InterPro"/>
</dbReference>
<protein>
    <recommendedName>
        <fullName evidence="1">SEC7 domain-containing protein</fullName>
    </recommendedName>
</protein>
<dbReference type="SUPFAM" id="SSF48425">
    <property type="entry name" value="Sec7 domain"/>
    <property type="match status" value="1"/>
</dbReference>
<evidence type="ECO:0000313" key="2">
    <source>
        <dbReference type="EMBL" id="GIQ82925.1"/>
    </source>
</evidence>
<dbReference type="AlphaFoldDB" id="A0A9K3CUZ9"/>
<dbReference type="InterPro" id="IPR035999">
    <property type="entry name" value="Sec7_dom_sf"/>
</dbReference>
<sequence>TTSVPTPALPQGMTREVVGQELMTKLRDQIHSKKVLEKAYDIFNNKSPNRGMQYLIRQGVVTNEPKVIAAFMLSNYQKLTGDIGLSKKAIGQYVGRKGKPYEDILSEYTSYMYEDILSEYTRWVY</sequence>
<dbReference type="Proteomes" id="UP000265618">
    <property type="component" value="Unassembled WGS sequence"/>
</dbReference>
<feature type="non-terminal residue" evidence="2">
    <location>
        <position position="1"/>
    </location>
</feature>
<keyword evidence="3" id="KW-1185">Reference proteome</keyword>
<name>A0A9K3CUZ9_9EUKA</name>
<evidence type="ECO:0000259" key="1">
    <source>
        <dbReference type="Pfam" id="PF01369"/>
    </source>
</evidence>
<feature type="domain" description="SEC7" evidence="1">
    <location>
        <begin position="33"/>
        <end position="112"/>
    </location>
</feature>
<dbReference type="Gene3D" id="1.10.220.20">
    <property type="match status" value="1"/>
</dbReference>
<comment type="caution">
    <text evidence="2">The sequence shown here is derived from an EMBL/GenBank/DDBJ whole genome shotgun (WGS) entry which is preliminary data.</text>
</comment>
<dbReference type="GO" id="GO:0005085">
    <property type="term" value="F:guanyl-nucleotide exchange factor activity"/>
    <property type="evidence" value="ECO:0007669"/>
    <property type="project" value="InterPro"/>
</dbReference>
<proteinExistence type="predicted"/>